<feature type="active site" evidence="3">
    <location>
        <position position="281"/>
    </location>
</feature>
<feature type="active site" evidence="3">
    <location>
        <position position="131"/>
    </location>
</feature>
<dbReference type="PROSITE" id="PS00141">
    <property type="entry name" value="ASP_PROTEASE"/>
    <property type="match status" value="1"/>
</dbReference>
<evidence type="ECO:0000256" key="3">
    <source>
        <dbReference type="PIRSR" id="PIRSR601461-1"/>
    </source>
</evidence>
<dbReference type="Pfam" id="PF00026">
    <property type="entry name" value="Asp"/>
    <property type="match status" value="2"/>
</dbReference>
<dbReference type="InterPro" id="IPR021109">
    <property type="entry name" value="Peptidase_aspartic_dom_sf"/>
</dbReference>
<keyword evidence="4" id="KW-1015">Disulfide bond</keyword>
<gene>
    <name evidence="8" type="ORF">BT96DRAFT_954733</name>
</gene>
<dbReference type="OrthoDB" id="15189at2759"/>
<evidence type="ECO:0000256" key="2">
    <source>
        <dbReference type="ARBA" id="ARBA00022750"/>
    </source>
</evidence>
<dbReference type="PRINTS" id="PR00792">
    <property type="entry name" value="PEPSIN"/>
</dbReference>
<dbReference type="InterPro" id="IPR001969">
    <property type="entry name" value="Aspartic_peptidase_AS"/>
</dbReference>
<name>A0A6A4ID43_9AGAR</name>
<dbReference type="SUPFAM" id="SSF50630">
    <property type="entry name" value="Acid proteases"/>
    <property type="match status" value="1"/>
</dbReference>
<dbReference type="Proteomes" id="UP000799118">
    <property type="component" value="Unassembled WGS sequence"/>
</dbReference>
<keyword evidence="5" id="KW-0378">Hydrolase</keyword>
<dbReference type="PANTHER" id="PTHR47966">
    <property type="entry name" value="BETA-SITE APP-CLEAVING ENZYME, ISOFORM A-RELATED"/>
    <property type="match status" value="1"/>
</dbReference>
<reference evidence="8" key="1">
    <citation type="journal article" date="2019" name="Environ. Microbiol.">
        <title>Fungal ecological strategies reflected in gene transcription - a case study of two litter decomposers.</title>
        <authorList>
            <person name="Barbi F."/>
            <person name="Kohler A."/>
            <person name="Barry K."/>
            <person name="Baskaran P."/>
            <person name="Daum C."/>
            <person name="Fauchery L."/>
            <person name="Ihrmark K."/>
            <person name="Kuo A."/>
            <person name="LaButti K."/>
            <person name="Lipzen A."/>
            <person name="Morin E."/>
            <person name="Grigoriev I.V."/>
            <person name="Henrissat B."/>
            <person name="Lindahl B."/>
            <person name="Martin F."/>
        </authorList>
    </citation>
    <scope>NUCLEOTIDE SEQUENCE</scope>
    <source>
        <strain evidence="8">JB14</strain>
    </source>
</reference>
<keyword evidence="2 5" id="KW-0064">Aspartyl protease</keyword>
<feature type="chain" id="PRO_5025402014" evidence="6">
    <location>
        <begin position="21"/>
        <end position="394"/>
    </location>
</feature>
<dbReference type="InterPro" id="IPR001461">
    <property type="entry name" value="Aspartic_peptidase_A1"/>
</dbReference>
<sequence length="394" mass="42370">MFTKRISLLATAALTILCDASPTDTESLGRTVVPLRPRNPLTRADGVFDYDAAVIQSVATKNKHRQNLLNFQKNTGYLPAGFELKSIATVPSSVVSRRLHEEPLTDENQDIEWAGFITIGTPPQTFLIDFDTGSSDLWIPSAACNQTSCKTKRKYKSSASKTSKKENGTFSILYGDGSEVSGPIYVDSVSVAGVNVSGQWLSAVTVLSESFADEPVDGFGFYLSQNGSELTLGGEDPKRISGQIEYHKINNSTGFWQVTGGTIFANGKKVAGVSAFETIIDSGTTIAYGPTEAVAKVWKTVNGTLFDEEQGLYSFSCEKSPKFAFNWGGKNFTISSKNLNLGQTFNGSSQCIGSLAGADLGLGNDTWLLGDSFMKNVYTVFDSGKNEVGFANLS</sequence>
<evidence type="ECO:0000256" key="4">
    <source>
        <dbReference type="PIRSR" id="PIRSR601461-2"/>
    </source>
</evidence>
<dbReference type="GO" id="GO:0006508">
    <property type="term" value="P:proteolysis"/>
    <property type="evidence" value="ECO:0007669"/>
    <property type="project" value="UniProtKB-KW"/>
</dbReference>
<proteinExistence type="inferred from homology"/>
<dbReference type="PROSITE" id="PS51767">
    <property type="entry name" value="PEPTIDASE_A1"/>
    <property type="match status" value="1"/>
</dbReference>
<feature type="disulfide bond" evidence="4">
    <location>
        <begin position="317"/>
        <end position="351"/>
    </location>
</feature>
<dbReference type="PANTHER" id="PTHR47966:SF51">
    <property type="entry name" value="BETA-SITE APP-CLEAVING ENZYME, ISOFORM A-RELATED"/>
    <property type="match status" value="1"/>
</dbReference>
<accession>A0A6A4ID43</accession>
<dbReference type="AlphaFoldDB" id="A0A6A4ID43"/>
<evidence type="ECO:0000256" key="5">
    <source>
        <dbReference type="RuleBase" id="RU000454"/>
    </source>
</evidence>
<keyword evidence="5 8" id="KW-0645">Protease</keyword>
<dbReference type="FunFam" id="2.40.70.10:FF:000008">
    <property type="entry name" value="Cathepsin D"/>
    <property type="match status" value="1"/>
</dbReference>
<feature type="domain" description="Peptidase A1" evidence="7">
    <location>
        <begin position="113"/>
        <end position="391"/>
    </location>
</feature>
<dbReference type="GO" id="GO:0004190">
    <property type="term" value="F:aspartic-type endopeptidase activity"/>
    <property type="evidence" value="ECO:0007669"/>
    <property type="project" value="UniProtKB-KW"/>
</dbReference>
<dbReference type="InterPro" id="IPR034164">
    <property type="entry name" value="Pepsin-like_dom"/>
</dbReference>
<dbReference type="CDD" id="cd05471">
    <property type="entry name" value="pepsin_like"/>
    <property type="match status" value="1"/>
</dbReference>
<evidence type="ECO:0000313" key="9">
    <source>
        <dbReference type="Proteomes" id="UP000799118"/>
    </source>
</evidence>
<dbReference type="EMBL" id="ML769400">
    <property type="protein sequence ID" value="KAE9406685.1"/>
    <property type="molecule type" value="Genomic_DNA"/>
</dbReference>
<evidence type="ECO:0000313" key="8">
    <source>
        <dbReference type="EMBL" id="KAE9406685.1"/>
    </source>
</evidence>
<comment type="similarity">
    <text evidence="1 5">Belongs to the peptidase A1 family.</text>
</comment>
<evidence type="ECO:0000259" key="7">
    <source>
        <dbReference type="PROSITE" id="PS51767"/>
    </source>
</evidence>
<keyword evidence="9" id="KW-1185">Reference proteome</keyword>
<protein>
    <submittedName>
        <fullName evidence="8">Aspartic protease</fullName>
    </submittedName>
</protein>
<evidence type="ECO:0000256" key="1">
    <source>
        <dbReference type="ARBA" id="ARBA00007447"/>
    </source>
</evidence>
<dbReference type="InterPro" id="IPR033121">
    <property type="entry name" value="PEPTIDASE_A1"/>
</dbReference>
<feature type="signal peptide" evidence="6">
    <location>
        <begin position="1"/>
        <end position="20"/>
    </location>
</feature>
<dbReference type="Gene3D" id="2.40.70.10">
    <property type="entry name" value="Acid Proteases"/>
    <property type="match status" value="2"/>
</dbReference>
<keyword evidence="6" id="KW-0732">Signal</keyword>
<feature type="disulfide bond" evidence="4">
    <location>
        <begin position="144"/>
        <end position="149"/>
    </location>
</feature>
<organism evidence="8 9">
    <name type="scientific">Gymnopus androsaceus JB14</name>
    <dbReference type="NCBI Taxonomy" id="1447944"/>
    <lineage>
        <taxon>Eukaryota</taxon>
        <taxon>Fungi</taxon>
        <taxon>Dikarya</taxon>
        <taxon>Basidiomycota</taxon>
        <taxon>Agaricomycotina</taxon>
        <taxon>Agaricomycetes</taxon>
        <taxon>Agaricomycetidae</taxon>
        <taxon>Agaricales</taxon>
        <taxon>Marasmiineae</taxon>
        <taxon>Omphalotaceae</taxon>
        <taxon>Gymnopus</taxon>
    </lineage>
</organism>
<evidence type="ECO:0000256" key="6">
    <source>
        <dbReference type="SAM" id="SignalP"/>
    </source>
</evidence>